<sequence>MATTLELPVLPSYIEPPPPPYTILEQPSVEEKEAKLERSIEDETFSDIDPGVFDNELIRQKLYAADPSAVDDDDIEGNITKGTYSGTQAALTHVYHRIERSYESFFDVMQIEPTLPRLIEVDEKKSIYRWSAYPTKPDGTPAQYPPHLETIPDKDQVSANDIFGWLYLKETQLLVAKLIPDSIGGKTFNFFQELIADKIGGRPMVGTLRQIEEYNRHNRKSGTDIEAGKNIGLLSDWYSDRRFADQSFTGTNPTTITRVPAELLAEFIATAARTGEADWAGRLKAVDPATLFVQDTRKLRAALGAAETETLYNREPLSDDSWACAAVTLFQLHSTGHLHPVAITIDYKSSMAESVTIFNKRASPDAPTTSEESDFPWRYAKTCAQVTDFIRHEVAVHLTHAHLIEEALVVATHRTLPMRHPVFKLLQPHWYKTLSLNAAARATLVPQIIKDLVGVKPEYLFRYVRSEFENFDYVAHYVPNDLAARGFPSTEEGLADPRFRDYAYARNMVPMWACIRRYVGTVLSVSFPSDAKVAADEDIRAWCQEVQTAGHIKTFPTIKTVDQLCDAVTMAIHIAAPFHTAVNYLQNFYHAFVVAKPPCLCAPMPTTLAELKGYKETELVRALPIGRQRQWLLAVQVPWLLSNKVASERNLVTFAHSQWRTLRESKDKEGKAVAAASKAFYDELRRLDVEFAKNSNGMNRNAIPYNVMDPDTTAVSILI</sequence>
<dbReference type="PROSITE" id="PS51393">
    <property type="entry name" value="LIPOXYGENASE_3"/>
    <property type="match status" value="1"/>
</dbReference>
<evidence type="ECO:0000256" key="9">
    <source>
        <dbReference type="SAM" id="MobiDB-lite"/>
    </source>
</evidence>
<keyword evidence="6" id="KW-0223">Dioxygenase</keyword>
<dbReference type="SUPFAM" id="SSF48484">
    <property type="entry name" value="Lipoxigenase"/>
    <property type="match status" value="1"/>
</dbReference>
<dbReference type="GO" id="GO:0034440">
    <property type="term" value="P:lipid oxidation"/>
    <property type="evidence" value="ECO:0007669"/>
    <property type="project" value="InterPro"/>
</dbReference>
<comment type="catalytic activity">
    <reaction evidence="1">
        <text>(9Z,12Z)-octadecadienoate + O2 = (11S)-hydroperoxy-(9Z,12Z)-octadecadienoate</text>
        <dbReference type="Rhea" id="RHEA:18993"/>
        <dbReference type="ChEBI" id="CHEBI:15379"/>
        <dbReference type="ChEBI" id="CHEBI:30245"/>
        <dbReference type="ChEBI" id="CHEBI:57467"/>
        <dbReference type="EC" id="1.13.11.45"/>
    </reaction>
</comment>
<feature type="region of interest" description="Disordered" evidence="9">
    <location>
        <begin position="1"/>
        <end position="21"/>
    </location>
</feature>
<dbReference type="InterPro" id="IPR000907">
    <property type="entry name" value="LipOase"/>
</dbReference>
<evidence type="ECO:0000313" key="11">
    <source>
        <dbReference type="EMBL" id="KAK0742803.1"/>
    </source>
</evidence>
<name>A0AA40ENX6_9PEZI</name>
<proteinExistence type="predicted"/>
<dbReference type="Proteomes" id="UP001172155">
    <property type="component" value="Unassembled WGS sequence"/>
</dbReference>
<organism evidence="11 12">
    <name type="scientific">Schizothecium vesticola</name>
    <dbReference type="NCBI Taxonomy" id="314040"/>
    <lineage>
        <taxon>Eukaryota</taxon>
        <taxon>Fungi</taxon>
        <taxon>Dikarya</taxon>
        <taxon>Ascomycota</taxon>
        <taxon>Pezizomycotina</taxon>
        <taxon>Sordariomycetes</taxon>
        <taxon>Sordariomycetidae</taxon>
        <taxon>Sordariales</taxon>
        <taxon>Schizotheciaceae</taxon>
        <taxon>Schizothecium</taxon>
    </lineage>
</organism>
<dbReference type="GO" id="GO:0046872">
    <property type="term" value="F:metal ion binding"/>
    <property type="evidence" value="ECO:0007669"/>
    <property type="project" value="UniProtKB-KW"/>
</dbReference>
<keyword evidence="5" id="KW-0479">Metal-binding</keyword>
<comment type="caution">
    <text evidence="11">The sequence shown here is derived from an EMBL/GenBank/DDBJ whole genome shotgun (WGS) entry which is preliminary data.</text>
</comment>
<dbReference type="GO" id="GO:0050584">
    <property type="term" value="F:linoleate 11-lipoxygenase activity"/>
    <property type="evidence" value="ECO:0007669"/>
    <property type="project" value="UniProtKB-EC"/>
</dbReference>
<evidence type="ECO:0000256" key="1">
    <source>
        <dbReference type="ARBA" id="ARBA00000366"/>
    </source>
</evidence>
<dbReference type="InterPro" id="IPR036226">
    <property type="entry name" value="LipOase_C_sf"/>
</dbReference>
<dbReference type="PANTHER" id="PTHR11771">
    <property type="entry name" value="LIPOXYGENASE"/>
    <property type="match status" value="1"/>
</dbReference>
<dbReference type="EMBL" id="JAUKUD010000005">
    <property type="protein sequence ID" value="KAK0742803.1"/>
    <property type="molecule type" value="Genomic_DNA"/>
</dbReference>
<keyword evidence="12" id="KW-1185">Reference proteome</keyword>
<dbReference type="EC" id="1.13.11.45" evidence="3"/>
<evidence type="ECO:0000256" key="4">
    <source>
        <dbReference type="ARBA" id="ARBA00021175"/>
    </source>
</evidence>
<evidence type="ECO:0000256" key="3">
    <source>
        <dbReference type="ARBA" id="ARBA00013178"/>
    </source>
</evidence>
<dbReference type="Gene3D" id="1.20.245.10">
    <property type="entry name" value="Lipoxygenase-1, Domain 5"/>
    <property type="match status" value="1"/>
</dbReference>
<gene>
    <name evidence="11" type="ORF">B0T18DRAFT_327500</name>
</gene>
<accession>A0AA40ENX6</accession>
<keyword evidence="7" id="KW-0560">Oxidoreductase</keyword>
<evidence type="ECO:0000313" key="12">
    <source>
        <dbReference type="Proteomes" id="UP001172155"/>
    </source>
</evidence>
<evidence type="ECO:0000256" key="8">
    <source>
        <dbReference type="ARBA" id="ARBA00023211"/>
    </source>
</evidence>
<dbReference type="AlphaFoldDB" id="A0AA40ENX6"/>
<evidence type="ECO:0000256" key="6">
    <source>
        <dbReference type="ARBA" id="ARBA00022964"/>
    </source>
</evidence>
<dbReference type="PRINTS" id="PR00087">
    <property type="entry name" value="LIPOXYGENASE"/>
</dbReference>
<keyword evidence="8" id="KW-0464">Manganese</keyword>
<evidence type="ECO:0000256" key="7">
    <source>
        <dbReference type="ARBA" id="ARBA00023002"/>
    </source>
</evidence>
<evidence type="ECO:0000256" key="2">
    <source>
        <dbReference type="ARBA" id="ARBA00001936"/>
    </source>
</evidence>
<protein>
    <recommendedName>
        <fullName evidence="4">Manganese lipoxygenase</fullName>
        <ecNumber evidence="3">1.13.11.45</ecNumber>
    </recommendedName>
</protein>
<reference evidence="11" key="1">
    <citation type="submission" date="2023-06" db="EMBL/GenBank/DDBJ databases">
        <title>Genome-scale phylogeny and comparative genomics of the fungal order Sordariales.</title>
        <authorList>
            <consortium name="Lawrence Berkeley National Laboratory"/>
            <person name="Hensen N."/>
            <person name="Bonometti L."/>
            <person name="Westerberg I."/>
            <person name="Brannstrom I.O."/>
            <person name="Guillou S."/>
            <person name="Cros-Aarteil S."/>
            <person name="Calhoun S."/>
            <person name="Haridas S."/>
            <person name="Kuo A."/>
            <person name="Mondo S."/>
            <person name="Pangilinan J."/>
            <person name="Riley R."/>
            <person name="LaButti K."/>
            <person name="Andreopoulos B."/>
            <person name="Lipzen A."/>
            <person name="Chen C."/>
            <person name="Yanf M."/>
            <person name="Daum C."/>
            <person name="Ng V."/>
            <person name="Clum A."/>
            <person name="Steindorff A."/>
            <person name="Ohm R."/>
            <person name="Martin F."/>
            <person name="Silar P."/>
            <person name="Natvig D."/>
            <person name="Lalanne C."/>
            <person name="Gautier V."/>
            <person name="Ament-velasquez S.L."/>
            <person name="Kruys A."/>
            <person name="Hutchinson M.I."/>
            <person name="Powell A.J."/>
            <person name="Barry K."/>
            <person name="Miller A.N."/>
            <person name="Grigoriev I.V."/>
            <person name="Debuchy R."/>
            <person name="Gladieux P."/>
            <person name="Thoren M.H."/>
            <person name="Johannesson H."/>
        </authorList>
    </citation>
    <scope>NUCLEOTIDE SEQUENCE</scope>
    <source>
        <strain evidence="11">SMH3187-1</strain>
    </source>
</reference>
<evidence type="ECO:0000256" key="5">
    <source>
        <dbReference type="ARBA" id="ARBA00022723"/>
    </source>
</evidence>
<dbReference type="InterPro" id="IPR013819">
    <property type="entry name" value="LipOase_C"/>
</dbReference>
<dbReference type="Pfam" id="PF00305">
    <property type="entry name" value="Lipoxygenase"/>
    <property type="match status" value="1"/>
</dbReference>
<comment type="cofactor">
    <cofactor evidence="2">
        <name>Mn(2+)</name>
        <dbReference type="ChEBI" id="CHEBI:29035"/>
    </cofactor>
</comment>
<dbReference type="Gene3D" id="3.10.450.60">
    <property type="match status" value="1"/>
</dbReference>
<evidence type="ECO:0000259" key="10">
    <source>
        <dbReference type="PROSITE" id="PS51393"/>
    </source>
</evidence>
<dbReference type="GO" id="GO:0043651">
    <property type="term" value="P:linoleic acid metabolic process"/>
    <property type="evidence" value="ECO:0007669"/>
    <property type="project" value="UniProtKB-ARBA"/>
</dbReference>
<feature type="domain" description="Lipoxygenase" evidence="10">
    <location>
        <begin position="237"/>
        <end position="719"/>
    </location>
</feature>